<keyword evidence="3" id="KW-0460">Magnesium</keyword>
<evidence type="ECO:0000313" key="7">
    <source>
        <dbReference type="EMBL" id="QWD59169.1"/>
    </source>
</evidence>
<comment type="cofactor">
    <cofactor evidence="1">
        <name>Mg(2+)</name>
        <dbReference type="ChEBI" id="CHEBI:18420"/>
    </cofactor>
</comment>
<dbReference type="GO" id="GO:0000287">
    <property type="term" value="F:magnesium ion binding"/>
    <property type="evidence" value="ECO:0007669"/>
    <property type="project" value="InterPro"/>
</dbReference>
<dbReference type="SUPFAM" id="SSF48239">
    <property type="entry name" value="Terpenoid cyclases/Protein prenyltransferases"/>
    <property type="match status" value="2"/>
</dbReference>
<evidence type="ECO:0000256" key="1">
    <source>
        <dbReference type="ARBA" id="ARBA00001946"/>
    </source>
</evidence>
<dbReference type="InterPro" id="IPR001906">
    <property type="entry name" value="Terpene_synth_N"/>
</dbReference>
<keyword evidence="2" id="KW-0479">Metal-binding</keyword>
<dbReference type="Gene3D" id="1.50.10.130">
    <property type="entry name" value="Terpene synthase, N-terminal domain"/>
    <property type="match status" value="1"/>
</dbReference>
<reference evidence="7" key="1">
    <citation type="journal article" date="2021" name="Acta Pharm. Sin. B (APSB)">
        <title>Functional identification of the terpene synthase family involved in diterpenoid alkaloids biosynthesis in Aconitum carmichaelii.</title>
        <authorList>
            <person name="Mao L."/>
            <person name="Jin B."/>
            <person name="Chen L."/>
            <person name="Tian M."/>
            <person name="Ma R."/>
            <person name="Yin B."/>
            <person name="Zhang H."/>
            <person name="Guo J."/>
            <person name="Tang J."/>
            <person name="Chen T."/>
            <person name="Lai C."/>
            <person name="Cui G."/>
            <person name="Huang L."/>
        </authorList>
    </citation>
    <scope>NUCLEOTIDE SEQUENCE</scope>
</reference>
<evidence type="ECO:0000259" key="5">
    <source>
        <dbReference type="Pfam" id="PF01397"/>
    </source>
</evidence>
<dbReference type="Gene3D" id="1.10.600.10">
    <property type="entry name" value="Farnesyl Diphosphate Synthase"/>
    <property type="match status" value="1"/>
</dbReference>
<dbReference type="Pfam" id="PF03936">
    <property type="entry name" value="Terpene_synth_C"/>
    <property type="match status" value="1"/>
</dbReference>
<dbReference type="GO" id="GO:0016102">
    <property type="term" value="P:diterpenoid biosynthetic process"/>
    <property type="evidence" value="ECO:0007669"/>
    <property type="project" value="InterPro"/>
</dbReference>
<dbReference type="SUPFAM" id="SSF48576">
    <property type="entry name" value="Terpenoid synthases"/>
    <property type="match status" value="1"/>
</dbReference>
<dbReference type="InterPro" id="IPR005630">
    <property type="entry name" value="Terpene_synthase_metal-bd"/>
</dbReference>
<dbReference type="AlphaFoldDB" id="A0A8E8P0C0"/>
<dbReference type="SFLD" id="SFLDG01014">
    <property type="entry name" value="Terpene_Cyclase_Like_1_N-term"/>
    <property type="match status" value="1"/>
</dbReference>
<name>A0A8E8P0C0_ACOCM</name>
<gene>
    <name evidence="7" type="primary">KSL32</name>
</gene>
<dbReference type="FunFam" id="1.50.10.130:FF:000002">
    <property type="entry name" value="Ent-copalyl diphosphate synthase, chloroplastic"/>
    <property type="match status" value="1"/>
</dbReference>
<dbReference type="InterPro" id="IPR036965">
    <property type="entry name" value="Terpene_synth_N_sf"/>
</dbReference>
<evidence type="ECO:0000256" key="3">
    <source>
        <dbReference type="ARBA" id="ARBA00022842"/>
    </source>
</evidence>
<dbReference type="PANTHER" id="PTHR31739">
    <property type="entry name" value="ENT-COPALYL DIPHOSPHATE SYNTHASE, CHLOROPLASTIC"/>
    <property type="match status" value="1"/>
</dbReference>
<evidence type="ECO:0000256" key="2">
    <source>
        <dbReference type="ARBA" id="ARBA00022723"/>
    </source>
</evidence>
<proteinExistence type="evidence at transcript level"/>
<dbReference type="InterPro" id="IPR008949">
    <property type="entry name" value="Isoprenoid_synthase_dom_sf"/>
</dbReference>
<dbReference type="InterPro" id="IPR050148">
    <property type="entry name" value="Terpene_synthase-like"/>
</dbReference>
<dbReference type="FunFam" id="1.10.600.10:FF:000005">
    <property type="entry name" value="Ent-kaur-16-ene synthase, chloroplastic"/>
    <property type="match status" value="1"/>
</dbReference>
<accession>A0A8E8P0C0</accession>
<dbReference type="FunFam" id="1.50.10.160:FF:000002">
    <property type="entry name" value="cis-abienol synthase, chloroplastic"/>
    <property type="match status" value="1"/>
</dbReference>
<dbReference type="InterPro" id="IPR008930">
    <property type="entry name" value="Terpenoid_cyclase/PrenylTrfase"/>
</dbReference>
<sequence length="800" mass="91582">MALTSPPNHLLLFENTKMRSTFHVSALSVDHGAKLLENSKNALLISKRSKERIKKMLNKVDLSVSSYDTAWVASSYDTAWVAMVPSHTSPESPYFPECVNWLLENQLPDGSWGLPDGNPFLVKDTLLSTLASILALKKWNIGEEHVNKGLHFITSNFSSIANEKQHNPIGFDIIFPGMIEYAQEMGINFHLGPTTLNYILQKRDSELNRGSKNNHEGRKLYLAYIAEGLGKSQDWKSIMKYQRKNGSLFNSPSTTAAALAHLQDINCLNYLHSILDVFGNYVPTAYPLEIYTQLCMVDDLESLGISRHFKKEIGSVLDRTYSCWLMKDEEIFLDTATCAMAFRILRAHGYDVSLDVMLQFSEEDFSNTLGGYVKDTGVVLELYRASHFAFPDELFLEEQKMWSGQYLKWELSKSSMHADRQYECISNEVDVALSYPNYANLQRLENRRRLEHYDVDNLRILKSSYRPANVDKKVILELAIEDFNLCQSIQQKELKQLERWVEENRLDKLTFARQKQEYCYFSAAATLFPPELFDARMSWAKNSVLTTVVDDFYDGGGSREELLNLIELVEKWDGVSATDICSEQVEILFNAIRNTINEVGEMAMKYQHRNVTRHITEIWLSFIKSVMKEAEWLENGTIPTIDEYSRNAYISFGSGPIIIPALYVVGPYLSDEVFRTPEFDNLFRLTGTCGRNLNDIQGFKRESKEGKLNGIALHMLHDPSVTTEEEAVKKMRRVIESSRKELMRLVVQTNGSVVPRVCKELFWNMCRVVHLFYASNDGFSSAEQMVTDVKAVIFIPLKHE</sequence>
<dbReference type="CDD" id="cd00684">
    <property type="entry name" value="Terpene_cyclase_plant_C1"/>
    <property type="match status" value="1"/>
</dbReference>
<protein>
    <submittedName>
        <fullName evidence="7">Ent-13-epi-sandaracopimaradie</fullName>
    </submittedName>
</protein>
<dbReference type="PANTHER" id="PTHR31739:SF3">
    <property type="entry name" value="ENT-KAUR-16-ENE SYNTHASE, CHLOROPLASTIC"/>
    <property type="match status" value="1"/>
</dbReference>
<dbReference type="Gene3D" id="1.50.10.160">
    <property type="match status" value="1"/>
</dbReference>
<dbReference type="InterPro" id="IPR034741">
    <property type="entry name" value="Terpene_cyclase-like_1_C"/>
</dbReference>
<dbReference type="SFLD" id="SFLDS00005">
    <property type="entry name" value="Isoprenoid_Synthase_Type_I"/>
    <property type="match status" value="1"/>
</dbReference>
<dbReference type="EMBL" id="MW478126">
    <property type="protein sequence ID" value="QWD59169.1"/>
    <property type="molecule type" value="mRNA"/>
</dbReference>
<organism evidence="7">
    <name type="scientific">Aconitum carmichaelii</name>
    <name type="common">Carmichael's monkshood</name>
    <dbReference type="NCBI Taxonomy" id="85363"/>
    <lineage>
        <taxon>Eukaryota</taxon>
        <taxon>Viridiplantae</taxon>
        <taxon>Streptophyta</taxon>
        <taxon>Embryophyta</taxon>
        <taxon>Tracheophyta</taxon>
        <taxon>Spermatophyta</taxon>
        <taxon>Magnoliopsida</taxon>
        <taxon>Ranunculales</taxon>
        <taxon>Ranunculaceae</taxon>
        <taxon>Ranunculoideae</taxon>
        <taxon>Delphinieae</taxon>
        <taxon>Aconitum</taxon>
    </lineage>
</organism>
<dbReference type="Pfam" id="PF01397">
    <property type="entry name" value="Terpene_synth"/>
    <property type="match status" value="1"/>
</dbReference>
<keyword evidence="4" id="KW-0456">Lyase</keyword>
<evidence type="ECO:0000256" key="4">
    <source>
        <dbReference type="ARBA" id="ARBA00023239"/>
    </source>
</evidence>
<dbReference type="InterPro" id="IPR044814">
    <property type="entry name" value="Terpene_cyclase_plant_C1"/>
</dbReference>
<evidence type="ECO:0000259" key="6">
    <source>
        <dbReference type="Pfam" id="PF03936"/>
    </source>
</evidence>
<feature type="domain" description="Terpene synthase metal-binding" evidence="6">
    <location>
        <begin position="504"/>
        <end position="741"/>
    </location>
</feature>
<dbReference type="SFLD" id="SFLDG01019">
    <property type="entry name" value="Terpene_Cyclase_Like_1_C_Termi"/>
    <property type="match status" value="1"/>
</dbReference>
<feature type="domain" description="Terpene synthase N-terminal" evidence="5">
    <location>
        <begin position="234"/>
        <end position="433"/>
    </location>
</feature>
<dbReference type="GO" id="GO:0010333">
    <property type="term" value="F:terpene synthase activity"/>
    <property type="evidence" value="ECO:0007669"/>
    <property type="project" value="InterPro"/>
</dbReference>